<keyword evidence="3" id="KW-1185">Reference proteome</keyword>
<protein>
    <submittedName>
        <fullName evidence="2">Uncharacterized protein</fullName>
    </submittedName>
</protein>
<feature type="region of interest" description="Disordered" evidence="1">
    <location>
        <begin position="36"/>
        <end position="68"/>
    </location>
</feature>
<evidence type="ECO:0000256" key="1">
    <source>
        <dbReference type="SAM" id="MobiDB-lite"/>
    </source>
</evidence>
<evidence type="ECO:0000313" key="2">
    <source>
        <dbReference type="EMBL" id="EEF35049.1"/>
    </source>
</evidence>
<evidence type="ECO:0000313" key="3">
    <source>
        <dbReference type="Proteomes" id="UP000008311"/>
    </source>
</evidence>
<sequence>MEVAKLPMEFKSPEKSFFLAKASDRFGKVATNCSNSVNPSQVSTNLRDKKKEEEEEQEDFVTAPIIQK</sequence>
<name>B9SMS8_RICCO</name>
<dbReference type="Proteomes" id="UP000008311">
    <property type="component" value="Unassembled WGS sequence"/>
</dbReference>
<organism evidence="2 3">
    <name type="scientific">Ricinus communis</name>
    <name type="common">Castor bean</name>
    <dbReference type="NCBI Taxonomy" id="3988"/>
    <lineage>
        <taxon>Eukaryota</taxon>
        <taxon>Viridiplantae</taxon>
        <taxon>Streptophyta</taxon>
        <taxon>Embryophyta</taxon>
        <taxon>Tracheophyta</taxon>
        <taxon>Spermatophyta</taxon>
        <taxon>Magnoliopsida</taxon>
        <taxon>eudicotyledons</taxon>
        <taxon>Gunneridae</taxon>
        <taxon>Pentapetalae</taxon>
        <taxon>rosids</taxon>
        <taxon>fabids</taxon>
        <taxon>Malpighiales</taxon>
        <taxon>Euphorbiaceae</taxon>
        <taxon>Acalyphoideae</taxon>
        <taxon>Acalypheae</taxon>
        <taxon>Ricinus</taxon>
    </lineage>
</organism>
<gene>
    <name evidence="2" type="ORF">RCOM_0470510</name>
</gene>
<dbReference type="InParanoid" id="B9SMS8"/>
<dbReference type="AlphaFoldDB" id="B9SMS8"/>
<dbReference type="EMBL" id="EQ974038">
    <property type="protein sequence ID" value="EEF35049.1"/>
    <property type="molecule type" value="Genomic_DNA"/>
</dbReference>
<accession>B9SMS8</accession>
<feature type="compositionally biased region" description="Polar residues" evidence="1">
    <location>
        <begin position="36"/>
        <end position="45"/>
    </location>
</feature>
<proteinExistence type="predicted"/>
<reference evidence="3" key="1">
    <citation type="journal article" date="2010" name="Nat. Biotechnol.">
        <title>Draft genome sequence of the oilseed species Ricinus communis.</title>
        <authorList>
            <person name="Chan A.P."/>
            <person name="Crabtree J."/>
            <person name="Zhao Q."/>
            <person name="Lorenzi H."/>
            <person name="Orvis J."/>
            <person name="Puiu D."/>
            <person name="Melake-Berhan A."/>
            <person name="Jones K.M."/>
            <person name="Redman J."/>
            <person name="Chen G."/>
            <person name="Cahoon E.B."/>
            <person name="Gedil M."/>
            <person name="Stanke M."/>
            <person name="Haas B.J."/>
            <person name="Wortman J.R."/>
            <person name="Fraser-Liggett C.M."/>
            <person name="Ravel J."/>
            <person name="Rabinowicz P.D."/>
        </authorList>
    </citation>
    <scope>NUCLEOTIDE SEQUENCE [LARGE SCALE GENOMIC DNA]</scope>
    <source>
        <strain evidence="3">cv. Hale</strain>
    </source>
</reference>